<protein>
    <submittedName>
        <fullName evidence="1">Uncharacterized protein</fullName>
    </submittedName>
</protein>
<organism evidence="1">
    <name type="scientific">Medicago truncatula</name>
    <name type="common">Barrel medic</name>
    <name type="synonym">Medicago tribuloides</name>
    <dbReference type="NCBI Taxonomy" id="3880"/>
    <lineage>
        <taxon>Eukaryota</taxon>
        <taxon>Viridiplantae</taxon>
        <taxon>Streptophyta</taxon>
        <taxon>Embryophyta</taxon>
        <taxon>Tracheophyta</taxon>
        <taxon>Spermatophyta</taxon>
        <taxon>Magnoliopsida</taxon>
        <taxon>eudicotyledons</taxon>
        <taxon>Gunneridae</taxon>
        <taxon>Pentapetalae</taxon>
        <taxon>rosids</taxon>
        <taxon>fabids</taxon>
        <taxon>Fabales</taxon>
        <taxon>Fabaceae</taxon>
        <taxon>Papilionoideae</taxon>
        <taxon>50 kb inversion clade</taxon>
        <taxon>NPAAA clade</taxon>
        <taxon>Hologalegina</taxon>
        <taxon>IRL clade</taxon>
        <taxon>Trifolieae</taxon>
        <taxon>Medicago</taxon>
    </lineage>
</organism>
<dbReference type="Gramene" id="rna18454">
    <property type="protein sequence ID" value="RHN69921.1"/>
    <property type="gene ID" value="gene18454"/>
</dbReference>
<name>A0A396IZ19_MEDTR</name>
<sequence>MTANFLLCLIVLPLIYPPLSWLYNVLPFLVLEWVYHLHPIYAKKQKKFQNGGDPKNRLITWILRCRRDHIRKIKIDAFEYVWIFVHNHVETHTRIATNIN</sequence>
<gene>
    <name evidence="1" type="ORF">MtrunA17_Chr3g0130021</name>
</gene>
<proteinExistence type="predicted"/>
<dbReference type="EMBL" id="PSQE01000003">
    <property type="protein sequence ID" value="RHN69921.1"/>
    <property type="molecule type" value="Genomic_DNA"/>
</dbReference>
<evidence type="ECO:0000313" key="1">
    <source>
        <dbReference type="EMBL" id="RHN69921.1"/>
    </source>
</evidence>
<dbReference type="Proteomes" id="UP000265566">
    <property type="component" value="Chromosome 3"/>
</dbReference>
<reference evidence="1" key="1">
    <citation type="journal article" date="2018" name="Nat. Plants">
        <title>Whole-genome landscape of Medicago truncatula symbiotic genes.</title>
        <authorList>
            <person name="Pecrix Y."/>
            <person name="Gamas P."/>
            <person name="Carrere S."/>
        </authorList>
    </citation>
    <scope>NUCLEOTIDE SEQUENCE</scope>
    <source>
        <tissue evidence="1">Leaves</tissue>
    </source>
</reference>
<accession>A0A396IZ19</accession>
<dbReference type="AlphaFoldDB" id="A0A396IZ19"/>
<comment type="caution">
    <text evidence="1">The sequence shown here is derived from an EMBL/GenBank/DDBJ whole genome shotgun (WGS) entry which is preliminary data.</text>
</comment>